<evidence type="ECO:0000313" key="20">
    <source>
        <dbReference type="Proteomes" id="UP000007796"/>
    </source>
</evidence>
<name>F0X6W7_GROCL</name>
<dbReference type="GO" id="GO:0098552">
    <property type="term" value="C:side of membrane"/>
    <property type="evidence" value="ECO:0007669"/>
    <property type="project" value="UniProtKB-KW"/>
</dbReference>
<evidence type="ECO:0000313" key="19">
    <source>
        <dbReference type="EMBL" id="EFX06568.1"/>
    </source>
</evidence>
<dbReference type="InterPro" id="IPR052337">
    <property type="entry name" value="SAT4-like"/>
</dbReference>
<evidence type="ECO:0000256" key="12">
    <source>
        <dbReference type="ARBA" id="ARBA00023288"/>
    </source>
</evidence>
<reference evidence="19 20" key="1">
    <citation type="journal article" date="2011" name="Proc. Natl. Acad. Sci. U.S.A.">
        <title>Genome and transcriptome analyses of the mountain pine beetle-fungal symbiont Grosmannia clavigera, a lodgepole pine pathogen.</title>
        <authorList>
            <person name="DiGuistini S."/>
            <person name="Wang Y."/>
            <person name="Liao N.Y."/>
            <person name="Taylor G."/>
            <person name="Tanguay P."/>
            <person name="Feau N."/>
            <person name="Henrissat B."/>
            <person name="Chan S.K."/>
            <person name="Hesse-Orce U."/>
            <person name="Alamouti S.M."/>
            <person name="Tsui C.K.M."/>
            <person name="Docking R.T."/>
            <person name="Levasseur A."/>
            <person name="Haridas S."/>
            <person name="Robertson G."/>
            <person name="Birol I."/>
            <person name="Holt R.A."/>
            <person name="Marra M.A."/>
            <person name="Hamelin R.C."/>
            <person name="Hirst M."/>
            <person name="Jones S.J.M."/>
            <person name="Bohlmann J."/>
            <person name="Breuil C."/>
        </authorList>
    </citation>
    <scope>NUCLEOTIDE SEQUENCE [LARGE SCALE GENOMIC DNA]</scope>
    <source>
        <strain evidence="20">kw1407 / UAMH 11150</strain>
    </source>
</reference>
<evidence type="ECO:0000256" key="5">
    <source>
        <dbReference type="ARBA" id="ARBA00022525"/>
    </source>
</evidence>
<evidence type="ECO:0000256" key="16">
    <source>
        <dbReference type="SAM" id="Phobius"/>
    </source>
</evidence>
<evidence type="ECO:0000256" key="11">
    <source>
        <dbReference type="ARBA" id="ARBA00023157"/>
    </source>
</evidence>
<keyword evidence="9 16" id="KW-1133">Transmembrane helix</keyword>
<evidence type="ECO:0000256" key="9">
    <source>
        <dbReference type="ARBA" id="ARBA00022989"/>
    </source>
</evidence>
<keyword evidence="20" id="KW-1185">Reference proteome</keyword>
<comment type="similarity">
    <text evidence="4">Belongs to the RBT5 family.</text>
</comment>
<feature type="transmembrane region" description="Helical" evidence="16">
    <location>
        <begin position="356"/>
        <end position="376"/>
    </location>
</feature>
<evidence type="ECO:0000259" key="18">
    <source>
        <dbReference type="PROSITE" id="PS52012"/>
    </source>
</evidence>
<dbReference type="AlphaFoldDB" id="F0X6W7"/>
<feature type="disulfide bond" evidence="14">
    <location>
        <begin position="59"/>
        <end position="92"/>
    </location>
</feature>
<feature type="disulfide bond" evidence="14">
    <location>
        <begin position="50"/>
        <end position="57"/>
    </location>
</feature>
<evidence type="ECO:0000256" key="2">
    <source>
        <dbReference type="ARBA" id="ARBA00004589"/>
    </source>
</evidence>
<dbReference type="InterPro" id="IPR008427">
    <property type="entry name" value="Extracellular_membr_CFEM_dom"/>
</dbReference>
<keyword evidence="11 14" id="KW-1015">Disulfide bond</keyword>
<comment type="similarity">
    <text evidence="13">Belongs to the SAT4 family.</text>
</comment>
<dbReference type="eggNOG" id="ENOG502SKG6">
    <property type="taxonomic scope" value="Eukaryota"/>
</dbReference>
<keyword evidence="6" id="KW-0336">GPI-anchor</keyword>
<dbReference type="PROSITE" id="PS52012">
    <property type="entry name" value="CFEM"/>
    <property type="match status" value="1"/>
</dbReference>
<dbReference type="GeneID" id="25980371"/>
<feature type="transmembrane region" description="Helical" evidence="16">
    <location>
        <begin position="207"/>
        <end position="224"/>
    </location>
</feature>
<evidence type="ECO:0000256" key="10">
    <source>
        <dbReference type="ARBA" id="ARBA00023136"/>
    </source>
</evidence>
<dbReference type="PANTHER" id="PTHR33048:SF160">
    <property type="entry name" value="SAT4 FAMILY MEMBRANE PROTEIN"/>
    <property type="match status" value="1"/>
</dbReference>
<evidence type="ECO:0000256" key="3">
    <source>
        <dbReference type="ARBA" id="ARBA00004613"/>
    </source>
</evidence>
<feature type="transmembrane region" description="Helical" evidence="16">
    <location>
        <begin position="317"/>
        <end position="336"/>
    </location>
</feature>
<feature type="region of interest" description="Disordered" evidence="15">
    <location>
        <begin position="436"/>
        <end position="463"/>
    </location>
</feature>
<protein>
    <submittedName>
        <fullName evidence="19">Cfem domain containing protein</fullName>
    </submittedName>
</protein>
<dbReference type="InParanoid" id="F0X6W7"/>
<dbReference type="STRING" id="655863.F0X6W7"/>
<evidence type="ECO:0000256" key="17">
    <source>
        <dbReference type="SAM" id="SignalP"/>
    </source>
</evidence>
<evidence type="ECO:0000256" key="8">
    <source>
        <dbReference type="ARBA" id="ARBA00022729"/>
    </source>
</evidence>
<keyword evidence="7 16" id="KW-0812">Transmembrane</keyword>
<evidence type="ECO:0000256" key="13">
    <source>
        <dbReference type="ARBA" id="ARBA00038359"/>
    </source>
</evidence>
<organism evidence="20">
    <name type="scientific">Grosmannia clavigera (strain kw1407 / UAMH 11150)</name>
    <name type="common">Blue stain fungus</name>
    <name type="synonym">Graphiocladiella clavigera</name>
    <dbReference type="NCBI Taxonomy" id="655863"/>
    <lineage>
        <taxon>Eukaryota</taxon>
        <taxon>Fungi</taxon>
        <taxon>Dikarya</taxon>
        <taxon>Ascomycota</taxon>
        <taxon>Pezizomycotina</taxon>
        <taxon>Sordariomycetes</taxon>
        <taxon>Sordariomycetidae</taxon>
        <taxon>Ophiostomatales</taxon>
        <taxon>Ophiostomataceae</taxon>
        <taxon>Leptographium</taxon>
    </lineage>
</organism>
<feature type="transmembrane region" description="Helical" evidence="16">
    <location>
        <begin position="236"/>
        <end position="257"/>
    </location>
</feature>
<keyword evidence="12" id="KW-0449">Lipoprotein</keyword>
<feature type="compositionally biased region" description="Basic and acidic residues" evidence="15">
    <location>
        <begin position="447"/>
        <end position="463"/>
    </location>
</feature>
<feature type="chain" id="PRO_5003260195" evidence="17">
    <location>
        <begin position="22"/>
        <end position="463"/>
    </location>
</feature>
<feature type="transmembrane region" description="Helical" evidence="16">
    <location>
        <begin position="102"/>
        <end position="124"/>
    </location>
</feature>
<dbReference type="OrthoDB" id="2496787at2759"/>
<keyword evidence="5" id="KW-0964">Secreted</keyword>
<evidence type="ECO:0000256" key="7">
    <source>
        <dbReference type="ARBA" id="ARBA00022692"/>
    </source>
</evidence>
<evidence type="ECO:0000256" key="15">
    <source>
        <dbReference type="SAM" id="MobiDB-lite"/>
    </source>
</evidence>
<comment type="subcellular location">
    <subcellularLocation>
        <location evidence="2">Membrane</location>
        <topology evidence="2">Lipid-anchor</topology>
        <topology evidence="2">GPI-anchor</topology>
    </subcellularLocation>
    <subcellularLocation>
        <location evidence="1">Membrane</location>
        <topology evidence="1">Multi-pass membrane protein</topology>
    </subcellularLocation>
    <subcellularLocation>
        <location evidence="3">Secreted</location>
    </subcellularLocation>
</comment>
<evidence type="ECO:0000256" key="1">
    <source>
        <dbReference type="ARBA" id="ARBA00004141"/>
    </source>
</evidence>
<dbReference type="GO" id="GO:0005576">
    <property type="term" value="C:extracellular region"/>
    <property type="evidence" value="ECO:0007669"/>
    <property type="project" value="UniProtKB-SubCell"/>
</dbReference>
<dbReference type="PANTHER" id="PTHR33048">
    <property type="entry name" value="PTH11-LIKE INTEGRAL MEMBRANE PROTEIN (AFU_ORTHOLOGUE AFUA_5G11245)"/>
    <property type="match status" value="1"/>
</dbReference>
<sequence>MRTFALAASLLALLSVRQAAAISLLSDPNPSPPACGLSCTMHYVLESSSCSLTNISCICDDGPLNDLVTLCVTQNCTVHEQLQMKNYSMTSCGYQTRDRSTLIWLIPAIFGPAAVIAFGCRIMARVLVSFETWGWDDTIMVVTMVRVHTARSHVCFVAADTRACQFLVIPLQIFSGPLSQLGLGRDIWTITPKNITGILYLYYWDELLYLAALPMTKISILLFYRRIFPSPFFRRAVWLLIGCNVGYLIAFNIVSVYQCSPLEGAWKAWDGTVQAHCRDINAQSWAAAIINIALDLATIILPLPELSKIRLSIAKKFQVLLMFSLGFFVTIVSAIRLSSLQQYGTTTNFTQDYTEIGYWSTIEVAVGVVCACLPAVRALFGHILPGVFGTTVRDKSEYIQQRDVFSTQRSRQADIVVKQQWTVSSRSREESSVIELDVMPSLDDQGEDSHVGEKKATIPRESV</sequence>
<evidence type="ECO:0000256" key="6">
    <source>
        <dbReference type="ARBA" id="ARBA00022622"/>
    </source>
</evidence>
<dbReference type="Pfam" id="PF05730">
    <property type="entry name" value="CFEM"/>
    <property type="match status" value="1"/>
</dbReference>
<dbReference type="Proteomes" id="UP000007796">
    <property type="component" value="Unassembled WGS sequence"/>
</dbReference>
<gene>
    <name evidence="19" type="ORF">CMQ_6889</name>
</gene>
<feature type="domain" description="CFEM" evidence="18">
    <location>
        <begin position="8"/>
        <end position="121"/>
    </location>
</feature>
<keyword evidence="8 17" id="KW-0732">Signal</keyword>
<dbReference type="EMBL" id="GL629729">
    <property type="protein sequence ID" value="EFX06568.1"/>
    <property type="molecule type" value="Genomic_DNA"/>
</dbReference>
<feature type="signal peptide" evidence="17">
    <location>
        <begin position="1"/>
        <end position="21"/>
    </location>
</feature>
<dbReference type="InterPro" id="IPR049326">
    <property type="entry name" value="Rhodopsin_dom_fungi"/>
</dbReference>
<comment type="caution">
    <text evidence="14">Lacks conserved residue(s) required for the propagation of feature annotation.</text>
</comment>
<dbReference type="Pfam" id="PF20684">
    <property type="entry name" value="Fung_rhodopsin"/>
    <property type="match status" value="1"/>
</dbReference>
<feature type="transmembrane region" description="Helical" evidence="16">
    <location>
        <begin position="285"/>
        <end position="305"/>
    </location>
</feature>
<evidence type="ECO:0000256" key="4">
    <source>
        <dbReference type="ARBA" id="ARBA00010031"/>
    </source>
</evidence>
<dbReference type="RefSeq" id="XP_014176050.1">
    <property type="nucleotide sequence ID" value="XM_014320575.1"/>
</dbReference>
<accession>F0X6W7</accession>
<keyword evidence="10 16" id="KW-0472">Membrane</keyword>
<keyword evidence="6" id="KW-0325">Glycoprotein</keyword>
<proteinExistence type="inferred from homology"/>
<evidence type="ECO:0000256" key="14">
    <source>
        <dbReference type="PROSITE-ProRule" id="PRU01356"/>
    </source>
</evidence>
<dbReference type="HOGENOM" id="CLU_028200_6_2_1"/>